<dbReference type="GO" id="GO:0071949">
    <property type="term" value="F:FAD binding"/>
    <property type="evidence" value="ECO:0007669"/>
    <property type="project" value="TreeGrafter"/>
</dbReference>
<gene>
    <name evidence="12" type="ORF">EDD54_0697</name>
</gene>
<dbReference type="AlphaFoldDB" id="A0A4R6RJU7"/>
<comment type="cofactor">
    <cofactor evidence="1">
        <name>(6R)-5,10-methylene-5,6,7,8-tetrahydrofolate</name>
        <dbReference type="ChEBI" id="CHEBI:15636"/>
    </cofactor>
</comment>
<organism evidence="12 13">
    <name type="scientific">Oharaeibacter diazotrophicus</name>
    <dbReference type="NCBI Taxonomy" id="1920512"/>
    <lineage>
        <taxon>Bacteria</taxon>
        <taxon>Pseudomonadati</taxon>
        <taxon>Pseudomonadota</taxon>
        <taxon>Alphaproteobacteria</taxon>
        <taxon>Hyphomicrobiales</taxon>
        <taxon>Pleomorphomonadaceae</taxon>
        <taxon>Oharaeibacter</taxon>
    </lineage>
</organism>
<evidence type="ECO:0000256" key="10">
    <source>
        <dbReference type="RuleBase" id="RU004182"/>
    </source>
</evidence>
<keyword evidence="13" id="KW-1185">Reference proteome</keyword>
<comment type="catalytic activity">
    <reaction evidence="7">
        <text>cyclobutadipyrimidine (in DNA) = 2 pyrimidine residues (in DNA).</text>
        <dbReference type="EC" id="4.1.99.3"/>
    </reaction>
</comment>
<dbReference type="InterPro" id="IPR036155">
    <property type="entry name" value="Crypto/Photolyase_N_sf"/>
</dbReference>
<evidence type="ECO:0000256" key="1">
    <source>
        <dbReference type="ARBA" id="ARBA00001932"/>
    </source>
</evidence>
<dbReference type="GO" id="GO:0000719">
    <property type="term" value="P:photoreactive repair"/>
    <property type="evidence" value="ECO:0007669"/>
    <property type="project" value="UniProtKB-ARBA"/>
</dbReference>
<keyword evidence="6 10" id="KW-0157">Chromophore</keyword>
<evidence type="ECO:0000256" key="7">
    <source>
        <dbReference type="ARBA" id="ARBA00033999"/>
    </source>
</evidence>
<dbReference type="EMBL" id="SNXY01000006">
    <property type="protein sequence ID" value="TDP86813.1"/>
    <property type="molecule type" value="Genomic_DNA"/>
</dbReference>
<feature type="site" description="Electron transfer via tryptophanyl radical" evidence="9">
    <location>
        <position position="393"/>
    </location>
</feature>
<evidence type="ECO:0000256" key="8">
    <source>
        <dbReference type="PIRSR" id="PIRSR602081-1"/>
    </source>
</evidence>
<dbReference type="PROSITE" id="PS00394">
    <property type="entry name" value="DNA_PHOTOLYASES_1_1"/>
    <property type="match status" value="1"/>
</dbReference>
<feature type="binding site" evidence="8">
    <location>
        <position position="282"/>
    </location>
    <ligand>
        <name>FAD</name>
        <dbReference type="ChEBI" id="CHEBI:57692"/>
    </ligand>
</feature>
<sequence>MNARPSDVTGPALVWLRDDLRLADNPALAAAAAGGRPVTVAYVLDDAPARRPLGGACRWWLHRSLTALAADLATRGVPLVIRRGDPAEVVPALAAETGAALVTWNRRYEIAARELDATVKAELIGRGVRAESHNGHLLAEPWTVRTKAGEWFRVFTPFWKATRLLVDDAPGPIPVPERIVAAPDVPSLAIADLGLAPRAPDWSGGLAATWTPGEAGARARLAAFLDGRLVRYAAARDFPDASATSELSPHLRFGEISIRTVYEASRHHAAATGIAERTLAKFQAELGWREFSYHLLYHFPDLPRRNFQPRFDGFPWREPDPSAIAAWRHGETGYPVVDAGMRQLWTTGTMHNRVRMIVASFLVKHLLVDWRIGEDWFWDTLCDADPANNAAGWQWVAGSGADAAPYFRVFNPVLQGEKFDPDGRYVRRFVPELADLPSAVVHRPWQCDGVKPGGRGRRSYPAPIVDHAAARERALGAFSSLKAGA</sequence>
<comment type="caution">
    <text evidence="12">The sequence shown here is derived from an EMBL/GenBank/DDBJ whole genome shotgun (WGS) entry which is preliminary data.</text>
</comment>
<dbReference type="RefSeq" id="WP_126536546.1">
    <property type="nucleotide sequence ID" value="NZ_BSPM01000008.1"/>
</dbReference>
<dbReference type="InterPro" id="IPR006050">
    <property type="entry name" value="DNA_photolyase_N"/>
</dbReference>
<accession>A0A4R6RJU7</accession>
<dbReference type="SUPFAM" id="SSF52425">
    <property type="entry name" value="Cryptochrome/photolyase, N-terminal domain"/>
    <property type="match status" value="1"/>
</dbReference>
<comment type="cofactor">
    <cofactor evidence="8">
        <name>FAD</name>
        <dbReference type="ChEBI" id="CHEBI:57692"/>
    </cofactor>
    <text evidence="8">Binds 1 FAD per subunit.</text>
</comment>
<reference evidence="12 13" key="1">
    <citation type="submission" date="2019-03" db="EMBL/GenBank/DDBJ databases">
        <title>Genomic Encyclopedia of Type Strains, Phase IV (KMG-IV): sequencing the most valuable type-strain genomes for metagenomic binning, comparative biology and taxonomic classification.</title>
        <authorList>
            <person name="Goeker M."/>
        </authorList>
    </citation>
    <scope>NUCLEOTIDE SEQUENCE [LARGE SCALE GENOMIC DNA]</scope>
    <source>
        <strain evidence="12 13">DSM 102969</strain>
    </source>
</reference>
<dbReference type="PANTHER" id="PTHR11455">
    <property type="entry name" value="CRYPTOCHROME"/>
    <property type="match status" value="1"/>
</dbReference>
<evidence type="ECO:0000259" key="11">
    <source>
        <dbReference type="PROSITE" id="PS51645"/>
    </source>
</evidence>
<dbReference type="PRINTS" id="PR00147">
    <property type="entry name" value="DNAPHOTLYASE"/>
</dbReference>
<dbReference type="InterPro" id="IPR002081">
    <property type="entry name" value="Cryptochrome/DNA_photolyase_1"/>
</dbReference>
<feature type="binding site" evidence="8">
    <location>
        <begin position="244"/>
        <end position="248"/>
    </location>
    <ligand>
        <name>FAD</name>
        <dbReference type="ChEBI" id="CHEBI:57692"/>
    </ligand>
</feature>
<keyword evidence="12" id="KW-0456">Lyase</keyword>
<feature type="binding site" evidence="8">
    <location>
        <position position="232"/>
    </location>
    <ligand>
        <name>FAD</name>
        <dbReference type="ChEBI" id="CHEBI:57692"/>
    </ligand>
</feature>
<dbReference type="InterPro" id="IPR014729">
    <property type="entry name" value="Rossmann-like_a/b/a_fold"/>
</dbReference>
<dbReference type="FunFam" id="1.10.579.10:FF:000003">
    <property type="entry name" value="Deoxyribodipyrimidine photo-lyase"/>
    <property type="match status" value="1"/>
</dbReference>
<name>A0A4R6RJU7_9HYPH</name>
<dbReference type="Gene3D" id="1.25.40.80">
    <property type="match status" value="1"/>
</dbReference>
<evidence type="ECO:0000256" key="6">
    <source>
        <dbReference type="ARBA" id="ARBA00022991"/>
    </source>
</evidence>
<feature type="site" description="Electron transfer via tryptophanyl radical" evidence="9">
    <location>
        <position position="370"/>
    </location>
</feature>
<evidence type="ECO:0000256" key="3">
    <source>
        <dbReference type="ARBA" id="ARBA00014046"/>
    </source>
</evidence>
<comment type="similarity">
    <text evidence="10">Belongs to the DNA photolyase family.</text>
</comment>
<dbReference type="Pfam" id="PF00875">
    <property type="entry name" value="DNA_photolyase"/>
    <property type="match status" value="1"/>
</dbReference>
<feature type="binding site" evidence="8">
    <location>
        <begin position="383"/>
        <end position="385"/>
    </location>
    <ligand>
        <name>FAD</name>
        <dbReference type="ChEBI" id="CHEBI:57692"/>
    </ligand>
</feature>
<dbReference type="PROSITE" id="PS51645">
    <property type="entry name" value="PHR_CRY_ALPHA_BETA"/>
    <property type="match status" value="1"/>
</dbReference>
<keyword evidence="5 8" id="KW-0274">FAD</keyword>
<keyword evidence="4 8" id="KW-0285">Flavoprotein</keyword>
<dbReference type="OrthoDB" id="9772484at2"/>
<evidence type="ECO:0000256" key="5">
    <source>
        <dbReference type="ARBA" id="ARBA00022827"/>
    </source>
</evidence>
<evidence type="ECO:0000313" key="13">
    <source>
        <dbReference type="Proteomes" id="UP000294547"/>
    </source>
</evidence>
<evidence type="ECO:0000313" key="12">
    <source>
        <dbReference type="EMBL" id="TDP86813.1"/>
    </source>
</evidence>
<dbReference type="EC" id="4.1.99.3" evidence="2"/>
<dbReference type="GO" id="GO:0009416">
    <property type="term" value="P:response to light stimulus"/>
    <property type="evidence" value="ECO:0007669"/>
    <property type="project" value="TreeGrafter"/>
</dbReference>
<evidence type="ECO:0000256" key="4">
    <source>
        <dbReference type="ARBA" id="ARBA00022630"/>
    </source>
</evidence>
<dbReference type="InterPro" id="IPR036134">
    <property type="entry name" value="Crypto/Photolyase_FAD-like_sf"/>
</dbReference>
<proteinExistence type="inferred from homology"/>
<evidence type="ECO:0000256" key="9">
    <source>
        <dbReference type="PIRSR" id="PIRSR602081-2"/>
    </source>
</evidence>
<dbReference type="Proteomes" id="UP000294547">
    <property type="component" value="Unassembled WGS sequence"/>
</dbReference>
<feature type="site" description="Electron transfer via tryptophanyl radical" evidence="9">
    <location>
        <position position="316"/>
    </location>
</feature>
<evidence type="ECO:0000256" key="2">
    <source>
        <dbReference type="ARBA" id="ARBA00013149"/>
    </source>
</evidence>
<dbReference type="Gene3D" id="3.40.50.620">
    <property type="entry name" value="HUPs"/>
    <property type="match status" value="1"/>
</dbReference>
<dbReference type="SUPFAM" id="SSF48173">
    <property type="entry name" value="Cryptochrome/photolyase FAD-binding domain"/>
    <property type="match status" value="1"/>
</dbReference>
<dbReference type="PROSITE" id="PS00691">
    <property type="entry name" value="DNA_PHOTOLYASES_1_2"/>
    <property type="match status" value="1"/>
</dbReference>
<dbReference type="PANTHER" id="PTHR11455:SF9">
    <property type="entry name" value="CRYPTOCHROME CIRCADIAN CLOCK 5 ISOFORM X1"/>
    <property type="match status" value="1"/>
</dbReference>
<dbReference type="InterPro" id="IPR005101">
    <property type="entry name" value="Cryptochr/Photolyase_FAD-bd"/>
</dbReference>
<feature type="domain" description="Photolyase/cryptochrome alpha/beta" evidence="11">
    <location>
        <begin position="10"/>
        <end position="138"/>
    </location>
</feature>
<protein>
    <recommendedName>
        <fullName evidence="3">Deoxyribodipyrimidine photo-lyase</fullName>
        <ecNumber evidence="2">4.1.99.3</ecNumber>
    </recommendedName>
</protein>
<dbReference type="InterPro" id="IPR018394">
    <property type="entry name" value="DNA_photolyase_1_CS_C"/>
</dbReference>
<dbReference type="Pfam" id="PF03441">
    <property type="entry name" value="FAD_binding_7"/>
    <property type="match status" value="1"/>
</dbReference>
<dbReference type="GO" id="GO:0003904">
    <property type="term" value="F:deoxyribodipyrimidine photo-lyase activity"/>
    <property type="evidence" value="ECO:0007669"/>
    <property type="project" value="UniProtKB-EC"/>
</dbReference>
<dbReference type="GO" id="GO:0003677">
    <property type="term" value="F:DNA binding"/>
    <property type="evidence" value="ECO:0007669"/>
    <property type="project" value="TreeGrafter"/>
</dbReference>
<dbReference type="Gene3D" id="1.10.579.10">
    <property type="entry name" value="DNA Cyclobutane Dipyrimidine Photolyase, subunit A, domain 3"/>
    <property type="match status" value="1"/>
</dbReference>